<dbReference type="PANTHER" id="PTHR45913">
    <property type="entry name" value="EPM2A-INTERACTING PROTEIN 1"/>
    <property type="match status" value="1"/>
</dbReference>
<reference evidence="2" key="3">
    <citation type="submission" date="2025-08" db="UniProtKB">
        <authorList>
            <consortium name="Ensembl"/>
        </authorList>
    </citation>
    <scope>IDENTIFICATION</scope>
    <source>
        <strain evidence="2">HNI</strain>
    </source>
</reference>
<evidence type="ECO:0000313" key="3">
    <source>
        <dbReference type="Proteomes" id="UP000265180"/>
    </source>
</evidence>
<dbReference type="Ensembl" id="ENSORLT00020031465.1">
    <property type="protein sequence ID" value="ENSORLP00020028282.1"/>
    <property type="gene ID" value="ENSORLG00020011668.1"/>
</dbReference>
<accession>A0A3P9M5D3</accession>
<organism evidence="2 3">
    <name type="scientific">Oryzias latipes</name>
    <name type="common">Japanese rice fish</name>
    <name type="synonym">Japanese killifish</name>
    <dbReference type="NCBI Taxonomy" id="8090"/>
    <lineage>
        <taxon>Eukaryota</taxon>
        <taxon>Metazoa</taxon>
        <taxon>Chordata</taxon>
        <taxon>Craniata</taxon>
        <taxon>Vertebrata</taxon>
        <taxon>Euteleostomi</taxon>
        <taxon>Actinopterygii</taxon>
        <taxon>Neopterygii</taxon>
        <taxon>Teleostei</taxon>
        <taxon>Neoteleostei</taxon>
        <taxon>Acanthomorphata</taxon>
        <taxon>Ovalentaria</taxon>
        <taxon>Atherinomorphae</taxon>
        <taxon>Beloniformes</taxon>
        <taxon>Adrianichthyidae</taxon>
        <taxon>Oryziinae</taxon>
        <taxon>Oryzias</taxon>
    </lineage>
</organism>
<reference evidence="2" key="4">
    <citation type="submission" date="2025-09" db="UniProtKB">
        <authorList>
            <consortium name="Ensembl"/>
        </authorList>
    </citation>
    <scope>IDENTIFICATION</scope>
    <source>
        <strain evidence="2">HNI</strain>
    </source>
</reference>
<reference evidence="2 3" key="2">
    <citation type="submission" date="2017-04" db="EMBL/GenBank/DDBJ databases">
        <title>CpG methylation of centromeres and impact of large insertions on vertebrate speciation.</title>
        <authorList>
            <person name="Ichikawa K."/>
            <person name="Yoshimura J."/>
            <person name="Morishita S."/>
        </authorList>
    </citation>
    <scope>NUCLEOTIDE SEQUENCE</scope>
    <source>
        <strain evidence="2 3">HNI</strain>
    </source>
</reference>
<dbReference type="InterPro" id="IPR040647">
    <property type="entry name" value="SPIN-DOC_Znf-C2H2"/>
</dbReference>
<dbReference type="Pfam" id="PF18658">
    <property type="entry name" value="zf-C2H2_12"/>
    <property type="match status" value="1"/>
</dbReference>
<dbReference type="PANTHER" id="PTHR45913:SF9">
    <property type="entry name" value="GENERAL TRANSCRIPTION FACTOR II-I REPEAT DOMAIN-CONTAINING PROTEIN 2-LIKE-RELATED"/>
    <property type="match status" value="1"/>
</dbReference>
<feature type="domain" description="SPIN-DOC-like zinc-finger" evidence="1">
    <location>
        <begin position="16"/>
        <end position="71"/>
    </location>
</feature>
<evidence type="ECO:0000313" key="2">
    <source>
        <dbReference type="Ensembl" id="ENSORLP00020028282.1"/>
    </source>
</evidence>
<name>A0A3P9M5D3_ORYLA</name>
<reference key="1">
    <citation type="journal article" date="2007" name="Nature">
        <title>The medaka draft genome and insights into vertebrate genome evolution.</title>
        <authorList>
            <person name="Kasahara M."/>
            <person name="Naruse K."/>
            <person name="Sasaki S."/>
            <person name="Nakatani Y."/>
            <person name="Qu W."/>
            <person name="Ahsan B."/>
            <person name="Yamada T."/>
            <person name="Nagayasu Y."/>
            <person name="Doi K."/>
            <person name="Kasai Y."/>
            <person name="Jindo T."/>
            <person name="Kobayashi D."/>
            <person name="Shimada A."/>
            <person name="Toyoda A."/>
            <person name="Kuroki Y."/>
            <person name="Fujiyama A."/>
            <person name="Sasaki T."/>
            <person name="Shimizu A."/>
            <person name="Asakawa S."/>
            <person name="Shimizu N."/>
            <person name="Hashimoto S."/>
            <person name="Yang J."/>
            <person name="Lee Y."/>
            <person name="Matsushima K."/>
            <person name="Sugano S."/>
            <person name="Sakaizumi M."/>
            <person name="Narita T."/>
            <person name="Ohishi K."/>
            <person name="Haga S."/>
            <person name="Ohta F."/>
            <person name="Nomoto H."/>
            <person name="Nogata K."/>
            <person name="Morishita T."/>
            <person name="Endo T."/>
            <person name="Shin-I T."/>
            <person name="Takeda H."/>
            <person name="Morishita S."/>
            <person name="Kohara Y."/>
        </authorList>
    </citation>
    <scope>NUCLEOTIDE SEQUENCE [LARGE SCALE GENOMIC DNA]</scope>
    <source>
        <strain>Hd-rR</strain>
    </source>
</reference>
<protein>
    <recommendedName>
        <fullName evidence="1">SPIN-DOC-like zinc-finger domain-containing protein</fullName>
    </recommendedName>
</protein>
<sequence length="599" mass="68364">MERQRQWLTDKRHFKQKWEDDYFFAEIFSKAVCLICQQSVAVLKEYNIRRHYETKHAVFSRYKGEARKKKSSELLSKLRSQQATLTRPSTAQDCATRASYEISALIAKSGRSFSTGDIVKECLSTAASIMCPSQERVFSQISLSRNTVTRRVEDLSRDIRDQLTVKSRDFIAFSLACDESTDISDSAQLLVFVRGINADMEITQELAGLETLRGTTKGEDLFAAVSRVLDKYNLSWDKMVGITTDGAPAMIGKKAGLTALISQKVSECGGKVAQYHCILHQEQLCAKTIGLADVVRDVVKIINCIRSKALSHRQFRAFLDEVDAQYKDILYHQEVRWLSRGTVLKRFFELRQLIAEFLSSASRDTQIPTDKRWIFDVAFMVDITDLLNNLNVKLQGKEQIITELFDHIKAFQMKLQLLCRHLSAGKSLTCCTQTFGCLLFVIVTRAAPCVSVTVINLNKEFDLRFVDFKKTAGDMELFSQPFSVSPDSVPEHLQMELIEFQCDTELRRKFVSLPLRDFYPHVSKQRYPQMRKNAQVMLSLFGSTYICEQTFSLMNLNKIKLRGTLTDSHLQDILTLSVSKLQPNIQSLIKSKDQLHVSH</sequence>
<proteinExistence type="predicted"/>
<dbReference type="SUPFAM" id="SSF53098">
    <property type="entry name" value="Ribonuclease H-like"/>
    <property type="match status" value="1"/>
</dbReference>
<evidence type="ECO:0000259" key="1">
    <source>
        <dbReference type="Pfam" id="PF18658"/>
    </source>
</evidence>
<dbReference type="Proteomes" id="UP000265180">
    <property type="component" value="Chromosome 8"/>
</dbReference>
<dbReference type="InterPro" id="IPR012337">
    <property type="entry name" value="RNaseH-like_sf"/>
</dbReference>
<dbReference type="AlphaFoldDB" id="A0A3P9M5D3"/>